<dbReference type="EMBL" id="CAEY01001385">
    <property type="status" value="NOT_ANNOTATED_CDS"/>
    <property type="molecule type" value="Genomic_DNA"/>
</dbReference>
<reference evidence="1" key="2">
    <citation type="submission" date="2015-06" db="UniProtKB">
        <authorList>
            <consortium name="EnsemblMetazoa"/>
        </authorList>
    </citation>
    <scope>IDENTIFICATION</scope>
</reference>
<dbReference type="AlphaFoldDB" id="T1K3M0"/>
<reference evidence="2" key="1">
    <citation type="submission" date="2011-08" db="EMBL/GenBank/DDBJ databases">
        <authorList>
            <person name="Rombauts S."/>
        </authorList>
    </citation>
    <scope>NUCLEOTIDE SEQUENCE</scope>
    <source>
        <strain evidence="2">London</strain>
    </source>
</reference>
<dbReference type="HOGENOM" id="CLU_3351660_0_0_1"/>
<name>T1K3M0_TETUR</name>
<sequence>MNQSQKEGSFHQSSVFSPIHSVNNFLVVPKEGEAKNG</sequence>
<protein>
    <submittedName>
        <fullName evidence="1">Uncharacterized protein</fullName>
    </submittedName>
</protein>
<organism evidence="1 2">
    <name type="scientific">Tetranychus urticae</name>
    <name type="common">Two-spotted spider mite</name>
    <dbReference type="NCBI Taxonomy" id="32264"/>
    <lineage>
        <taxon>Eukaryota</taxon>
        <taxon>Metazoa</taxon>
        <taxon>Ecdysozoa</taxon>
        <taxon>Arthropoda</taxon>
        <taxon>Chelicerata</taxon>
        <taxon>Arachnida</taxon>
        <taxon>Acari</taxon>
        <taxon>Acariformes</taxon>
        <taxon>Trombidiformes</taxon>
        <taxon>Prostigmata</taxon>
        <taxon>Eleutherengona</taxon>
        <taxon>Raphignathae</taxon>
        <taxon>Tetranychoidea</taxon>
        <taxon>Tetranychidae</taxon>
        <taxon>Tetranychus</taxon>
    </lineage>
</organism>
<evidence type="ECO:0000313" key="2">
    <source>
        <dbReference type="Proteomes" id="UP000015104"/>
    </source>
</evidence>
<keyword evidence="2" id="KW-1185">Reference proteome</keyword>
<dbReference type="EnsemblMetazoa" id="tetur04g09200.1">
    <property type="protein sequence ID" value="tetur04g09200.1"/>
    <property type="gene ID" value="tetur04g09200"/>
</dbReference>
<proteinExistence type="predicted"/>
<accession>T1K3M0</accession>
<dbReference type="Proteomes" id="UP000015104">
    <property type="component" value="Unassembled WGS sequence"/>
</dbReference>
<evidence type="ECO:0000313" key="1">
    <source>
        <dbReference type="EnsemblMetazoa" id="tetur04g09200.1"/>
    </source>
</evidence>